<protein>
    <submittedName>
        <fullName evidence="1">Head decoration protein</fullName>
    </submittedName>
</protein>
<proteinExistence type="predicted"/>
<name>A0A2N3KJQ5_9PROT</name>
<dbReference type="EMBL" id="NWTK01000015">
    <property type="protein sequence ID" value="PKR50775.1"/>
    <property type="molecule type" value="Genomic_DNA"/>
</dbReference>
<comment type="caution">
    <text evidence="1">The sequence shown here is derived from an EMBL/GenBank/DDBJ whole genome shotgun (WGS) entry which is preliminary data.</text>
</comment>
<dbReference type="InterPro" id="IPR004195">
    <property type="entry name" value="Head_decoration_D"/>
</dbReference>
<dbReference type="AlphaFoldDB" id="A0A2N3KJQ5"/>
<dbReference type="Gene3D" id="2.40.300.10">
    <property type="entry name" value="Head decoration protein D"/>
    <property type="match status" value="1"/>
</dbReference>
<dbReference type="InterPro" id="IPR036630">
    <property type="entry name" value="Head_decoration_D_sf"/>
</dbReference>
<dbReference type="RefSeq" id="WP_101269894.1">
    <property type="nucleotide sequence ID" value="NZ_NWTK01000015.1"/>
</dbReference>
<reference evidence="1 2" key="1">
    <citation type="submission" date="2017-09" db="EMBL/GenBank/DDBJ databases">
        <title>Biodiversity and function of Thalassospira species in the particle-attached aromatic-hydrocarbon-degrading consortia from the surface seawater of the South China Sea.</title>
        <authorList>
            <person name="Dong C."/>
            <person name="Liu R."/>
            <person name="Shao Z."/>
        </authorList>
    </citation>
    <scope>NUCLEOTIDE SEQUENCE [LARGE SCALE GENOMIC DNA]</scope>
    <source>
        <strain evidence="1 2">CSC1P2</strain>
    </source>
</reference>
<evidence type="ECO:0000313" key="2">
    <source>
        <dbReference type="Proteomes" id="UP000233597"/>
    </source>
</evidence>
<dbReference type="SUPFAM" id="SSF51274">
    <property type="entry name" value="Head decoration protein D (gpD, major capsid protein D)"/>
    <property type="match status" value="1"/>
</dbReference>
<dbReference type="Proteomes" id="UP000233597">
    <property type="component" value="Unassembled WGS sequence"/>
</dbReference>
<organism evidence="1 2">
    <name type="scientific">Thalassospira marina</name>
    <dbReference type="NCBI Taxonomy" id="2048283"/>
    <lineage>
        <taxon>Bacteria</taxon>
        <taxon>Pseudomonadati</taxon>
        <taxon>Pseudomonadota</taxon>
        <taxon>Alphaproteobacteria</taxon>
        <taxon>Rhodospirillales</taxon>
        <taxon>Thalassospiraceae</taxon>
        <taxon>Thalassospira</taxon>
    </lineage>
</organism>
<accession>A0A2N3KJQ5</accession>
<dbReference type="OrthoDB" id="7032972at2"/>
<dbReference type="Pfam" id="PF02924">
    <property type="entry name" value="HDPD"/>
    <property type="match status" value="1"/>
</dbReference>
<gene>
    <name evidence="1" type="ORF">COO20_20270</name>
</gene>
<sequence>MTLTTFTPENLIAGDYPLVSEPETIAADQVLKRGALLGRNTATKKLHLSVAAAEDGTEKPVAVLVSAMDTTGADAEGPVYKTGIFHFSGLEVGAGWDKASLRAALDNSPLFAV</sequence>
<evidence type="ECO:0000313" key="1">
    <source>
        <dbReference type="EMBL" id="PKR50775.1"/>
    </source>
</evidence>